<keyword evidence="2" id="KW-0378">Hydrolase</keyword>
<reference evidence="2 3" key="1">
    <citation type="submission" date="2022-05" db="EMBL/GenBank/DDBJ databases">
        <title>Genome Sequencing of Bee-Associated Microbes.</title>
        <authorList>
            <person name="Dunlap C."/>
        </authorList>
    </citation>
    <scope>NUCLEOTIDE SEQUENCE [LARGE SCALE GENOMIC DNA]</scope>
    <source>
        <strain evidence="2 3">NRRL B-14421</strain>
    </source>
</reference>
<dbReference type="Gene3D" id="3.40.960.10">
    <property type="entry name" value="VSR Endonuclease"/>
    <property type="match status" value="1"/>
</dbReference>
<keyword evidence="2" id="KW-0255">Endonuclease</keyword>
<dbReference type="InterPro" id="IPR007569">
    <property type="entry name" value="DUF559"/>
</dbReference>
<dbReference type="RefSeq" id="WP_268617779.1">
    <property type="nucleotide sequence ID" value="NZ_JAMDMX010000110.1"/>
</dbReference>
<keyword evidence="3" id="KW-1185">Reference proteome</keyword>
<dbReference type="GO" id="GO:0004519">
    <property type="term" value="F:endonuclease activity"/>
    <property type="evidence" value="ECO:0007669"/>
    <property type="project" value="UniProtKB-KW"/>
</dbReference>
<evidence type="ECO:0000313" key="2">
    <source>
        <dbReference type="EMBL" id="MCY9696775.1"/>
    </source>
</evidence>
<dbReference type="Pfam" id="PF04480">
    <property type="entry name" value="DUF559"/>
    <property type="match status" value="1"/>
</dbReference>
<gene>
    <name evidence="2" type="ORF">M5X19_28315</name>
</gene>
<dbReference type="EMBL" id="JAMDMX010000110">
    <property type="protein sequence ID" value="MCY9696775.1"/>
    <property type="molecule type" value="Genomic_DNA"/>
</dbReference>
<keyword evidence="2" id="KW-0540">Nuclease</keyword>
<protein>
    <submittedName>
        <fullName evidence="2">Endonuclease domain-containing protein</fullName>
    </submittedName>
</protein>
<organism evidence="2 3">
    <name type="scientific">Paenibacillus alginolyticus</name>
    <dbReference type="NCBI Taxonomy" id="59839"/>
    <lineage>
        <taxon>Bacteria</taxon>
        <taxon>Bacillati</taxon>
        <taxon>Bacillota</taxon>
        <taxon>Bacilli</taxon>
        <taxon>Bacillales</taxon>
        <taxon>Paenibacillaceae</taxon>
        <taxon>Paenibacillus</taxon>
    </lineage>
</organism>
<evidence type="ECO:0000259" key="1">
    <source>
        <dbReference type="Pfam" id="PF04480"/>
    </source>
</evidence>
<comment type="caution">
    <text evidence="2">The sequence shown here is derived from an EMBL/GenBank/DDBJ whole genome shotgun (WGS) entry which is preliminary data.</text>
</comment>
<evidence type="ECO:0000313" key="3">
    <source>
        <dbReference type="Proteomes" id="UP001527099"/>
    </source>
</evidence>
<proteinExistence type="predicted"/>
<name>A0ABT4GKU1_9BACL</name>
<dbReference type="Proteomes" id="UP001527099">
    <property type="component" value="Unassembled WGS sequence"/>
</dbReference>
<feature type="domain" description="DUF559" evidence="1">
    <location>
        <begin position="70"/>
        <end position="134"/>
    </location>
</feature>
<accession>A0ABT4GKU1</accession>
<sequence length="231" mass="26908">MNNLTSTAHENYLSQHLAIRKGERLRRLQEGHGHAEKAFLYQVWWPAFGNFNDLHPEYEVKDFRDGTRFLDFAFLRHSLKLAIEIDGYGTHSSQISRTQFADQCNRQNHLIIDGWKILRFSYDDVKDRPRMCEQTLQQFMGRYLGGTLLSELKIDYIEEEIIRLALTIGRTLKPSDVSQVLHFSSKKACRILKSMSEKSLLKPAGDGIKCVRGYDIHKNTQAIWEANNQKY</sequence>